<dbReference type="InterPro" id="IPR027493">
    <property type="entry name" value="Ribosomal_bL31_B"/>
</dbReference>
<dbReference type="GO" id="GO:0006412">
    <property type="term" value="P:translation"/>
    <property type="evidence" value="ECO:0007669"/>
    <property type="project" value="UniProtKB-UniRule"/>
</dbReference>
<dbReference type="PROSITE" id="PS01143">
    <property type="entry name" value="RIBOSOMAL_L31"/>
    <property type="match status" value="1"/>
</dbReference>
<reference evidence="4" key="1">
    <citation type="submission" date="2023-07" db="EMBL/GenBank/DDBJ databases">
        <title>Between Cages and Wild: Unraveling the Impact of Captivity on Animal Microbiomes and Antimicrobial Resistance.</title>
        <authorList>
            <person name="Schmartz G.P."/>
            <person name="Rehner J."/>
            <person name="Schuff M.J."/>
            <person name="Becker S.L."/>
            <person name="Kravczyk M."/>
            <person name="Gurevich A."/>
            <person name="Francke R."/>
            <person name="Mueller R."/>
            <person name="Keller V."/>
            <person name="Keller A."/>
        </authorList>
    </citation>
    <scope>NUCLEOTIDE SEQUENCE</scope>
    <source>
        <strain evidence="4">S39M_St_73</strain>
    </source>
</reference>
<accession>A0AA43ZSE3</accession>
<protein>
    <recommendedName>
        <fullName evidence="3">Large ribosomal subunit protein bL31B</fullName>
    </recommendedName>
</protein>
<dbReference type="SUPFAM" id="SSF143800">
    <property type="entry name" value="L28p-like"/>
    <property type="match status" value="1"/>
</dbReference>
<evidence type="ECO:0000313" key="5">
    <source>
        <dbReference type="Proteomes" id="UP001171751"/>
    </source>
</evidence>
<evidence type="ECO:0000256" key="1">
    <source>
        <dbReference type="ARBA" id="ARBA00022980"/>
    </source>
</evidence>
<dbReference type="PANTHER" id="PTHR33280:SF1">
    <property type="entry name" value="LARGE RIBOSOMAL SUBUNIT PROTEIN BL31C"/>
    <property type="match status" value="1"/>
</dbReference>
<dbReference type="GO" id="GO:1990904">
    <property type="term" value="C:ribonucleoprotein complex"/>
    <property type="evidence" value="ECO:0007669"/>
    <property type="project" value="UniProtKB-KW"/>
</dbReference>
<keyword evidence="1 3" id="KW-0689">Ribosomal protein</keyword>
<dbReference type="Gene3D" id="4.10.830.30">
    <property type="entry name" value="Ribosomal protein L31"/>
    <property type="match status" value="1"/>
</dbReference>
<dbReference type="InterPro" id="IPR002150">
    <property type="entry name" value="Ribosomal_bL31"/>
</dbReference>
<sequence length="92" mass="10603">MKTDIHPEYQPVVFLDTTTGFKYLSGSTKTSEETIEWEDGNEYPVIRIEVSSDSHPFYTGRQKFAQADGRIERFNKKYGLASENDETEDSEN</sequence>
<dbReference type="GO" id="GO:0003735">
    <property type="term" value="F:structural constituent of ribosome"/>
    <property type="evidence" value="ECO:0007669"/>
    <property type="project" value="InterPro"/>
</dbReference>
<comment type="similarity">
    <text evidence="3">Belongs to the bacterial ribosomal protein bL31 family. Type B subfamily.</text>
</comment>
<dbReference type="NCBIfam" id="TIGR00105">
    <property type="entry name" value="L31"/>
    <property type="match status" value="1"/>
</dbReference>
<proteinExistence type="inferred from homology"/>
<dbReference type="AlphaFoldDB" id="A0AA43ZSE3"/>
<gene>
    <name evidence="3" type="primary">rpmE2</name>
    <name evidence="4" type="ORF">Q4F26_05045</name>
</gene>
<dbReference type="EMBL" id="JAUNQW010000021">
    <property type="protein sequence ID" value="MDO5457696.1"/>
    <property type="molecule type" value="Genomic_DNA"/>
</dbReference>
<dbReference type="PANTHER" id="PTHR33280">
    <property type="entry name" value="50S RIBOSOMAL PROTEIN L31, CHLOROPLASTIC"/>
    <property type="match status" value="1"/>
</dbReference>
<comment type="subunit">
    <text evidence="3">Part of the 50S ribosomal subunit.</text>
</comment>
<keyword evidence="5" id="KW-1185">Reference proteome</keyword>
<organism evidence="4 5">
    <name type="scientific">Atopococcus tabaci</name>
    <dbReference type="NCBI Taxonomy" id="269774"/>
    <lineage>
        <taxon>Bacteria</taxon>
        <taxon>Bacillati</taxon>
        <taxon>Bacillota</taxon>
        <taxon>Bacilli</taxon>
        <taxon>Lactobacillales</taxon>
        <taxon>Carnobacteriaceae</taxon>
        <taxon>Atopococcus</taxon>
    </lineage>
</organism>
<dbReference type="PRINTS" id="PR01249">
    <property type="entry name" value="RIBOSOMALL31"/>
</dbReference>
<dbReference type="NCBIfam" id="NF002462">
    <property type="entry name" value="PRK01678.1"/>
    <property type="match status" value="1"/>
</dbReference>
<dbReference type="Proteomes" id="UP001171751">
    <property type="component" value="Unassembled WGS sequence"/>
</dbReference>
<evidence type="ECO:0000313" key="4">
    <source>
        <dbReference type="EMBL" id="MDO5457696.1"/>
    </source>
</evidence>
<evidence type="ECO:0000256" key="3">
    <source>
        <dbReference type="HAMAP-Rule" id="MF_00502"/>
    </source>
</evidence>
<dbReference type="GO" id="GO:0005840">
    <property type="term" value="C:ribosome"/>
    <property type="evidence" value="ECO:0007669"/>
    <property type="project" value="UniProtKB-KW"/>
</dbReference>
<dbReference type="InterPro" id="IPR042105">
    <property type="entry name" value="Ribosomal_bL31_sf"/>
</dbReference>
<name>A0AA43ZSE3_9LACT</name>
<evidence type="ECO:0000256" key="2">
    <source>
        <dbReference type="ARBA" id="ARBA00023274"/>
    </source>
</evidence>
<comment type="caution">
    <text evidence="4">The sequence shown here is derived from an EMBL/GenBank/DDBJ whole genome shotgun (WGS) entry which is preliminary data.</text>
</comment>
<dbReference type="HAMAP" id="MF_00502">
    <property type="entry name" value="Ribosomal_bL31_2"/>
    <property type="match status" value="1"/>
</dbReference>
<keyword evidence="2 3" id="KW-0687">Ribonucleoprotein</keyword>
<dbReference type="InterPro" id="IPR034704">
    <property type="entry name" value="Ribosomal_bL28/bL31-like_sf"/>
</dbReference>
<dbReference type="Pfam" id="PF01197">
    <property type="entry name" value="Ribosomal_L31"/>
    <property type="match status" value="1"/>
</dbReference>